<organism evidence="1 2">
    <name type="scientific">Ilyodon furcidens</name>
    <name type="common">goldbreast splitfin</name>
    <dbReference type="NCBI Taxonomy" id="33524"/>
    <lineage>
        <taxon>Eukaryota</taxon>
        <taxon>Metazoa</taxon>
        <taxon>Chordata</taxon>
        <taxon>Craniata</taxon>
        <taxon>Vertebrata</taxon>
        <taxon>Euteleostomi</taxon>
        <taxon>Actinopterygii</taxon>
        <taxon>Neopterygii</taxon>
        <taxon>Teleostei</taxon>
        <taxon>Neoteleostei</taxon>
        <taxon>Acanthomorphata</taxon>
        <taxon>Ovalentaria</taxon>
        <taxon>Atherinomorphae</taxon>
        <taxon>Cyprinodontiformes</taxon>
        <taxon>Goodeidae</taxon>
        <taxon>Ilyodon</taxon>
    </lineage>
</organism>
<gene>
    <name evidence="1" type="ORF">ILYODFUR_026392</name>
</gene>
<keyword evidence="2" id="KW-1185">Reference proteome</keyword>
<sequence>MNSAEVTLSLTFAHNPSSSSSMGASLELVHQRGHRFKSQVGGGAVSGRVLEGARGRGKGGRPPLTQFRTLPFSMLLFPLPPFLHLSCFLSHSGVLCTHVDVQDLHQCFRCILHMPLHNYVHSMCGMLCAS</sequence>
<accession>A0ABV0SRX5</accession>
<proteinExistence type="predicted"/>
<comment type="caution">
    <text evidence="1">The sequence shown here is derived from an EMBL/GenBank/DDBJ whole genome shotgun (WGS) entry which is preliminary data.</text>
</comment>
<dbReference type="EMBL" id="JAHRIQ010003334">
    <property type="protein sequence ID" value="MEQ2222433.1"/>
    <property type="molecule type" value="Genomic_DNA"/>
</dbReference>
<feature type="non-terminal residue" evidence="1">
    <location>
        <position position="130"/>
    </location>
</feature>
<name>A0ABV0SRX5_9TELE</name>
<protein>
    <submittedName>
        <fullName evidence="1">Uncharacterized protein</fullName>
    </submittedName>
</protein>
<reference evidence="1 2" key="1">
    <citation type="submission" date="2021-06" db="EMBL/GenBank/DDBJ databases">
        <authorList>
            <person name="Palmer J.M."/>
        </authorList>
    </citation>
    <scope>NUCLEOTIDE SEQUENCE [LARGE SCALE GENOMIC DNA]</scope>
    <source>
        <strain evidence="2">if_2019</strain>
        <tissue evidence="1">Muscle</tissue>
    </source>
</reference>
<evidence type="ECO:0000313" key="2">
    <source>
        <dbReference type="Proteomes" id="UP001482620"/>
    </source>
</evidence>
<dbReference type="Proteomes" id="UP001482620">
    <property type="component" value="Unassembled WGS sequence"/>
</dbReference>
<evidence type="ECO:0000313" key="1">
    <source>
        <dbReference type="EMBL" id="MEQ2222433.1"/>
    </source>
</evidence>